<dbReference type="Pfam" id="PF00248">
    <property type="entry name" value="Aldo_ket_red"/>
    <property type="match status" value="1"/>
</dbReference>
<dbReference type="InterPro" id="IPR018170">
    <property type="entry name" value="Aldo/ket_reductase_CS"/>
</dbReference>
<dbReference type="SUPFAM" id="SSF51430">
    <property type="entry name" value="NAD(P)-linked oxidoreductase"/>
    <property type="match status" value="1"/>
</dbReference>
<dbReference type="PRINTS" id="PR00069">
    <property type="entry name" value="ALDKETRDTASE"/>
</dbReference>
<name>A0AAF0BUX4_9ACTN</name>
<dbReference type="RefSeq" id="WP_272737789.1">
    <property type="nucleotide sequence ID" value="NZ_CP116942.1"/>
</dbReference>
<keyword evidence="1" id="KW-0560">Oxidoreductase</keyword>
<dbReference type="InterPro" id="IPR050523">
    <property type="entry name" value="AKR_Detox_Biosynth"/>
</dbReference>
<dbReference type="PANTHER" id="PTHR43364:SF4">
    <property type="entry name" value="NAD(P)-LINKED OXIDOREDUCTASE SUPERFAMILY PROTEIN"/>
    <property type="match status" value="1"/>
</dbReference>
<evidence type="ECO:0000259" key="2">
    <source>
        <dbReference type="Pfam" id="PF00248"/>
    </source>
</evidence>
<dbReference type="GO" id="GO:0016491">
    <property type="term" value="F:oxidoreductase activity"/>
    <property type="evidence" value="ECO:0007669"/>
    <property type="project" value="UniProtKB-KW"/>
</dbReference>
<dbReference type="AlphaFoldDB" id="A0AAF0BUX4"/>
<dbReference type="KEGG" id="ima:PO878_05965"/>
<keyword evidence="4" id="KW-1185">Reference proteome</keyword>
<gene>
    <name evidence="3" type="ORF">PO878_05965</name>
</gene>
<dbReference type="InterPro" id="IPR023210">
    <property type="entry name" value="NADP_OxRdtase_dom"/>
</dbReference>
<reference evidence="3" key="1">
    <citation type="submission" date="2023-01" db="EMBL/GenBank/DDBJ databases">
        <title>The diversity of Class Acidimicrobiia in South China Sea sediment environments and the proposal of Iamia marina sp. nov., a novel species of the genus Iamia.</title>
        <authorList>
            <person name="He Y."/>
            <person name="Tian X."/>
        </authorList>
    </citation>
    <scope>NUCLEOTIDE SEQUENCE</scope>
    <source>
        <strain evidence="3">DSM 19957</strain>
    </source>
</reference>
<dbReference type="InterPro" id="IPR020471">
    <property type="entry name" value="AKR"/>
</dbReference>
<feature type="domain" description="NADP-dependent oxidoreductase" evidence="2">
    <location>
        <begin position="17"/>
        <end position="311"/>
    </location>
</feature>
<dbReference type="Proteomes" id="UP001216390">
    <property type="component" value="Chromosome"/>
</dbReference>
<organism evidence="3 4">
    <name type="scientific">Iamia majanohamensis</name>
    <dbReference type="NCBI Taxonomy" id="467976"/>
    <lineage>
        <taxon>Bacteria</taxon>
        <taxon>Bacillati</taxon>
        <taxon>Actinomycetota</taxon>
        <taxon>Acidimicrobiia</taxon>
        <taxon>Acidimicrobiales</taxon>
        <taxon>Iamiaceae</taxon>
        <taxon>Iamia</taxon>
    </lineage>
</organism>
<evidence type="ECO:0000313" key="4">
    <source>
        <dbReference type="Proteomes" id="UP001216390"/>
    </source>
</evidence>
<dbReference type="PROSITE" id="PS00062">
    <property type="entry name" value="ALDOKETO_REDUCTASE_2"/>
    <property type="match status" value="1"/>
</dbReference>
<dbReference type="CDD" id="cd19093">
    <property type="entry name" value="AKR_AtPLR-like"/>
    <property type="match status" value="1"/>
</dbReference>
<proteinExistence type="predicted"/>
<dbReference type="PANTHER" id="PTHR43364">
    <property type="entry name" value="NADH-SPECIFIC METHYLGLYOXAL REDUCTASE-RELATED"/>
    <property type="match status" value="1"/>
</dbReference>
<evidence type="ECO:0000256" key="1">
    <source>
        <dbReference type="ARBA" id="ARBA00023002"/>
    </source>
</evidence>
<dbReference type="Gene3D" id="3.20.20.100">
    <property type="entry name" value="NADP-dependent oxidoreductase domain"/>
    <property type="match status" value="1"/>
</dbReference>
<accession>A0AAF0BUX4</accession>
<dbReference type="EMBL" id="CP116942">
    <property type="protein sequence ID" value="WCO68272.1"/>
    <property type="molecule type" value="Genomic_DNA"/>
</dbReference>
<evidence type="ECO:0000313" key="3">
    <source>
        <dbReference type="EMBL" id="WCO68272.1"/>
    </source>
</evidence>
<dbReference type="InterPro" id="IPR036812">
    <property type="entry name" value="NAD(P)_OxRdtase_dom_sf"/>
</dbReference>
<protein>
    <submittedName>
        <fullName evidence="3">Aldo/keto reductase</fullName>
    </submittedName>
</protein>
<sequence>MTDHGVTFPGCPTSVAPLGLGTWAWGDRATWGMGGYDTDLTEDRIAEAWTATLDAGVALVDTAEVYGGGESERIIGRLLAADPSRRDGLVLATKFMPLPHKLGVRTALRDALRASIDRLGVERVDLYQLHGPVSLRSQGALAEALAAVVDEGLTQAVGVSNYSVREMERIHVALGRQGVALASNQVEVSLLRRRPDTVGLLDACRRLGVVPLAYSPLGQGRLTGKYSSAAPPPGSRTFSTHPMEEVERVVAVQREVAEAHDRTPAQVALRWLIEHGTVPIPGAKDADQAAQNAGALGWSLTGDERARLDAVALEGTRTLRQRVWQHG</sequence>